<evidence type="ECO:0000256" key="1">
    <source>
        <dbReference type="ARBA" id="ARBA00009051"/>
    </source>
</evidence>
<dbReference type="GO" id="GO:0016055">
    <property type="term" value="P:Wnt signaling pathway"/>
    <property type="evidence" value="ECO:0007669"/>
    <property type="project" value="UniProtKB-KW"/>
</dbReference>
<dbReference type="GO" id="GO:0016477">
    <property type="term" value="P:cell migration"/>
    <property type="evidence" value="ECO:0007669"/>
    <property type="project" value="TreeGrafter"/>
</dbReference>
<dbReference type="GO" id="GO:0007389">
    <property type="term" value="P:pattern specification process"/>
    <property type="evidence" value="ECO:0007669"/>
    <property type="project" value="TreeGrafter"/>
</dbReference>
<dbReference type="GO" id="GO:0007399">
    <property type="term" value="P:nervous system development"/>
    <property type="evidence" value="ECO:0007669"/>
    <property type="project" value="TreeGrafter"/>
</dbReference>
<dbReference type="InterPro" id="IPR011989">
    <property type="entry name" value="ARM-like"/>
</dbReference>
<keyword evidence="4" id="KW-1185">Reference proteome</keyword>
<dbReference type="GO" id="GO:0090090">
    <property type="term" value="P:negative regulation of canonical Wnt signaling pathway"/>
    <property type="evidence" value="ECO:0007669"/>
    <property type="project" value="TreeGrafter"/>
</dbReference>
<dbReference type="GO" id="GO:0045295">
    <property type="term" value="F:gamma-catenin binding"/>
    <property type="evidence" value="ECO:0007669"/>
    <property type="project" value="TreeGrafter"/>
</dbReference>
<dbReference type="PANTHER" id="PTHR12607:SF12">
    <property type="entry name" value="APC-LIKE, ISOFORM A-RELATED"/>
    <property type="match status" value="1"/>
</dbReference>
<reference evidence="5" key="2">
    <citation type="submission" date="2015-08" db="UniProtKB">
        <authorList>
            <consortium name="WormBaseParasite"/>
        </authorList>
    </citation>
    <scope>IDENTIFICATION</scope>
</reference>
<dbReference type="AlphaFoldDB" id="A0A0K0F4Y1"/>
<sequence>MNSPTLSQATTSINSTVEDSIVNLLNAIRYEVERNKYPTQLDYDRFKSIHDTLDKLVSEEHNSVKKRKFMVFLPILNNFRLQTLLLRKCIKSCEGIQVSQYLDQFESKIALIHNESFDEINRKILIILGGVDVIAEIFVLDVKVFGINSSSTNTNIRQLIATVLTNMTFGNKEIKRKLCSHSNFIHTVTKIIEESQGLSLVYASLIRNLSWKADHEMTEILSETVSALCRSALRAYTSKDFKRLSASLQALWNLSGNSMDNRKTICNDHEFLDLLINLLTIAPQQATLLESASGILSYASIYISKNNLVLAAIKKTKTVQYLFNLLKESSFTIISNSLNSLYHLIFQDIEMQNKILSNQNCMFLLNRLRNSNREDIRNIVKKLLNEIYSNSNMSYDCQFSKSPYTSHHSYTSRDNEMVASCGYKLYGSQYSDSGRLLPLRSTLMPAPVPVFSSTRGNIMFKSQNDCYVDYNGFKDPNKFNLTSISSRSNSLPRQYNNGKNNTINNQALNLPPSSVPMQKLNIQMNSLQVSSQMNEEPEEQLNNSGDSGNRLSDSMRCTRSSVVSFGTDIQNQSGWESVVSTSENSAPTSPISMRDIPDSPTQCMKPRSHIDYKLLSNNQEPSSLTPLANQQPPLNPNIQINFIENELEGGNIIKNFRNMDKSNDSISYSDCEQRNNTNETFKAYSSGNSHPDLEDDLKIQSGSFFNENNTQLLETSIEAFIPPPCASSSFTELPKYDTLLSQVINETIPKPSNDDEQLLMNSIKSVIKSNITIDKDHLINEENNECEIKKVDGVIPSNTTVPQLPSSSGSQECTEHNFNYCSPNFLGNSNHSIEEVRSYSLGNGNYSIDIGNVPSSIDSYVNGTLNSIFEFEDDDNDNLNFCSDDINILPCDIDEYSEEEEEEDDDDIVIDCSQLTKKPSPSTVKKQKTIKGSLIPTIAKVKTNKKISISKEIKPFMNKSNLSPSAHVSPYNYRKSDNKQIEDESLQKNKTGVIVTTI</sequence>
<name>A0A0K0F4Y1_STRVS</name>
<evidence type="ECO:0000313" key="4">
    <source>
        <dbReference type="Proteomes" id="UP000035680"/>
    </source>
</evidence>
<dbReference type="Gene3D" id="1.25.10.10">
    <property type="entry name" value="Leucine-rich Repeat Variant"/>
    <property type="match status" value="1"/>
</dbReference>
<proteinExistence type="inferred from homology"/>
<dbReference type="GO" id="GO:0007026">
    <property type="term" value="P:negative regulation of microtubule depolymerization"/>
    <property type="evidence" value="ECO:0007669"/>
    <property type="project" value="TreeGrafter"/>
</dbReference>
<protein>
    <submittedName>
        <fullName evidence="5">Armadillo-type protein</fullName>
    </submittedName>
</protein>
<evidence type="ECO:0000256" key="3">
    <source>
        <dbReference type="SAM" id="MobiDB-lite"/>
    </source>
</evidence>
<keyword evidence="2" id="KW-0879">Wnt signaling pathway</keyword>
<dbReference type="GO" id="GO:0008013">
    <property type="term" value="F:beta-catenin binding"/>
    <property type="evidence" value="ECO:0007669"/>
    <property type="project" value="InterPro"/>
</dbReference>
<accession>A0A0K0F4Y1</accession>
<dbReference type="STRING" id="75913.A0A0K0F4Y1"/>
<dbReference type="PANTHER" id="PTHR12607">
    <property type="entry name" value="ADENOMATOUS POLYPOSIS COLI PROTEIN FAMILY"/>
    <property type="match status" value="1"/>
</dbReference>
<dbReference type="GO" id="GO:0008017">
    <property type="term" value="F:microtubule binding"/>
    <property type="evidence" value="ECO:0007669"/>
    <property type="project" value="TreeGrafter"/>
</dbReference>
<dbReference type="InterPro" id="IPR026818">
    <property type="entry name" value="Apc_fam"/>
</dbReference>
<evidence type="ECO:0000256" key="2">
    <source>
        <dbReference type="ARBA" id="ARBA00022687"/>
    </source>
</evidence>
<dbReference type="WBParaSite" id="SVE_0387100.1">
    <property type="protein sequence ID" value="SVE_0387100.1"/>
    <property type="gene ID" value="SVE_0387100"/>
</dbReference>
<reference evidence="4" key="1">
    <citation type="submission" date="2014-07" db="EMBL/GenBank/DDBJ databases">
        <authorList>
            <person name="Martin A.A"/>
            <person name="De Silva N."/>
        </authorList>
    </citation>
    <scope>NUCLEOTIDE SEQUENCE</scope>
</reference>
<dbReference type="GO" id="GO:0001708">
    <property type="term" value="P:cell fate specification"/>
    <property type="evidence" value="ECO:0007669"/>
    <property type="project" value="TreeGrafter"/>
</dbReference>
<feature type="region of interest" description="Disordered" evidence="3">
    <location>
        <begin position="580"/>
        <end position="601"/>
    </location>
</feature>
<dbReference type="GO" id="GO:0030877">
    <property type="term" value="C:beta-catenin destruction complex"/>
    <property type="evidence" value="ECO:0007669"/>
    <property type="project" value="TreeGrafter"/>
</dbReference>
<dbReference type="InterPro" id="IPR016024">
    <property type="entry name" value="ARM-type_fold"/>
</dbReference>
<dbReference type="GO" id="GO:0005881">
    <property type="term" value="C:cytoplasmic microtubule"/>
    <property type="evidence" value="ECO:0007669"/>
    <property type="project" value="TreeGrafter"/>
</dbReference>
<feature type="compositionally biased region" description="Polar residues" evidence="3">
    <location>
        <begin position="580"/>
        <end position="591"/>
    </location>
</feature>
<dbReference type="GO" id="GO:0016342">
    <property type="term" value="C:catenin complex"/>
    <property type="evidence" value="ECO:0007669"/>
    <property type="project" value="TreeGrafter"/>
</dbReference>
<evidence type="ECO:0000313" key="5">
    <source>
        <dbReference type="WBParaSite" id="SVE_0387100.1"/>
    </source>
</evidence>
<comment type="similarity">
    <text evidence="1">Belongs to the adenomatous polyposis coli (APC) family.</text>
</comment>
<organism evidence="4 5">
    <name type="scientific">Strongyloides venezuelensis</name>
    <name type="common">Threadworm</name>
    <dbReference type="NCBI Taxonomy" id="75913"/>
    <lineage>
        <taxon>Eukaryota</taxon>
        <taxon>Metazoa</taxon>
        <taxon>Ecdysozoa</taxon>
        <taxon>Nematoda</taxon>
        <taxon>Chromadorea</taxon>
        <taxon>Rhabditida</taxon>
        <taxon>Tylenchina</taxon>
        <taxon>Panagrolaimomorpha</taxon>
        <taxon>Strongyloidoidea</taxon>
        <taxon>Strongyloididae</taxon>
        <taxon>Strongyloides</taxon>
    </lineage>
</organism>
<feature type="region of interest" description="Disordered" evidence="3">
    <location>
        <begin position="529"/>
        <end position="554"/>
    </location>
</feature>
<dbReference type="SUPFAM" id="SSF48371">
    <property type="entry name" value="ARM repeat"/>
    <property type="match status" value="1"/>
</dbReference>
<dbReference type="Proteomes" id="UP000035680">
    <property type="component" value="Unassembled WGS sequence"/>
</dbReference>